<sequence length="178" mass="20034">MRSYLTKKQIIMLKIFDWRRGVMPAEGMVLHDSLSIDNTATVRDALKLFNKNGTTNAPIIDKHGAIIAFLSVGDVLREFGNEVATAALADFYSYVPDLLFTEERQSEENRFRKILVQKVTSIATKRVVFVDASASFKEVCQALSERHIKKVSVLKQGKLIGTINRKDIVNHILVNLAE</sequence>
<dbReference type="SUPFAM" id="SSF54631">
    <property type="entry name" value="CBS-domain pair"/>
    <property type="match status" value="1"/>
</dbReference>
<dbReference type="EMBL" id="VUMY01000003">
    <property type="protein sequence ID" value="MST49080.1"/>
    <property type="molecule type" value="Genomic_DNA"/>
</dbReference>
<dbReference type="Proteomes" id="UP000442535">
    <property type="component" value="Unassembled WGS sequence"/>
</dbReference>
<keyword evidence="1 2" id="KW-0129">CBS domain</keyword>
<dbReference type="InterPro" id="IPR051257">
    <property type="entry name" value="Diverse_CBS-Domain"/>
</dbReference>
<dbReference type="InterPro" id="IPR046342">
    <property type="entry name" value="CBS_dom_sf"/>
</dbReference>
<protein>
    <submittedName>
        <fullName evidence="4">CBS domain-containing protein</fullName>
    </submittedName>
</protein>
<dbReference type="SMART" id="SM00116">
    <property type="entry name" value="CBS"/>
    <property type="match status" value="2"/>
</dbReference>
<feature type="domain" description="CBS" evidence="3">
    <location>
        <begin position="28"/>
        <end position="85"/>
    </location>
</feature>
<keyword evidence="5" id="KW-1185">Reference proteome</keyword>
<proteinExistence type="predicted"/>
<accession>A0A7K0K1Z2</accession>
<gene>
    <name evidence="4" type="ORF">FYJ63_02245</name>
</gene>
<evidence type="ECO:0000313" key="4">
    <source>
        <dbReference type="EMBL" id="MST49080.1"/>
    </source>
</evidence>
<feature type="domain" description="CBS" evidence="3">
    <location>
        <begin position="123"/>
        <end position="178"/>
    </location>
</feature>
<dbReference type="Pfam" id="PF00571">
    <property type="entry name" value="CBS"/>
    <property type="match status" value="2"/>
</dbReference>
<comment type="caution">
    <text evidence="4">The sequence shown here is derived from an EMBL/GenBank/DDBJ whole genome shotgun (WGS) entry which is preliminary data.</text>
</comment>
<dbReference type="PROSITE" id="PS51371">
    <property type="entry name" value="CBS"/>
    <property type="match status" value="2"/>
</dbReference>
<evidence type="ECO:0000313" key="5">
    <source>
        <dbReference type="Proteomes" id="UP000442535"/>
    </source>
</evidence>
<dbReference type="PANTHER" id="PTHR43080">
    <property type="entry name" value="CBS DOMAIN-CONTAINING PROTEIN CBSX3, MITOCHONDRIAL"/>
    <property type="match status" value="1"/>
</dbReference>
<reference evidence="4 5" key="1">
    <citation type="submission" date="2019-08" db="EMBL/GenBank/DDBJ databases">
        <title>In-depth cultivation of the pig gut microbiome towards novel bacterial diversity and tailored functional studies.</title>
        <authorList>
            <person name="Wylensek D."/>
            <person name="Hitch T.C.A."/>
            <person name="Clavel T."/>
        </authorList>
    </citation>
    <scope>NUCLEOTIDE SEQUENCE [LARGE SCALE GENOMIC DNA]</scope>
    <source>
        <strain evidence="4 5">RF-GAM-744-WT-7</strain>
    </source>
</reference>
<evidence type="ECO:0000256" key="1">
    <source>
        <dbReference type="ARBA" id="ARBA00023122"/>
    </source>
</evidence>
<dbReference type="PANTHER" id="PTHR43080:SF26">
    <property type="entry name" value="REGULATORY PROTEIN"/>
    <property type="match status" value="1"/>
</dbReference>
<dbReference type="Gene3D" id="3.10.580.10">
    <property type="entry name" value="CBS-domain"/>
    <property type="match status" value="1"/>
</dbReference>
<evidence type="ECO:0000259" key="3">
    <source>
        <dbReference type="PROSITE" id="PS51371"/>
    </source>
</evidence>
<organism evidence="4 5">
    <name type="scientific">Mobiluncus porci</name>
    <dbReference type="NCBI Taxonomy" id="2652278"/>
    <lineage>
        <taxon>Bacteria</taxon>
        <taxon>Bacillati</taxon>
        <taxon>Actinomycetota</taxon>
        <taxon>Actinomycetes</taxon>
        <taxon>Actinomycetales</taxon>
        <taxon>Actinomycetaceae</taxon>
        <taxon>Mobiluncus</taxon>
    </lineage>
</organism>
<name>A0A7K0K1Z2_9ACTO</name>
<evidence type="ECO:0000256" key="2">
    <source>
        <dbReference type="PROSITE-ProRule" id="PRU00703"/>
    </source>
</evidence>
<dbReference type="AlphaFoldDB" id="A0A7K0K1Z2"/>
<dbReference type="InterPro" id="IPR000644">
    <property type="entry name" value="CBS_dom"/>
</dbReference>